<evidence type="ECO:0000313" key="3">
    <source>
        <dbReference type="EMBL" id="RDH13984.1"/>
    </source>
</evidence>
<evidence type="ECO:0000313" key="4">
    <source>
        <dbReference type="Proteomes" id="UP000253845"/>
    </source>
</evidence>
<feature type="compositionally biased region" description="Gly residues" evidence="1">
    <location>
        <begin position="34"/>
        <end position="50"/>
    </location>
</feature>
<evidence type="ECO:0000256" key="1">
    <source>
        <dbReference type="SAM" id="MobiDB-lite"/>
    </source>
</evidence>
<keyword evidence="2" id="KW-0732">Signal</keyword>
<gene>
    <name evidence="3" type="ORF">M747DRAFT_347454</name>
</gene>
<proteinExistence type="predicted"/>
<dbReference type="VEuPathDB" id="FungiDB:M747DRAFT_347454"/>
<dbReference type="Proteomes" id="UP000253845">
    <property type="component" value="Unassembled WGS sequence"/>
</dbReference>
<feature type="region of interest" description="Disordered" evidence="1">
    <location>
        <begin position="63"/>
        <end position="86"/>
    </location>
</feature>
<protein>
    <submittedName>
        <fullName evidence="3">Uncharacterized protein</fullName>
    </submittedName>
</protein>
<feature type="compositionally biased region" description="Gly residues" evidence="1">
    <location>
        <begin position="63"/>
        <end position="78"/>
    </location>
</feature>
<dbReference type="AlphaFoldDB" id="A0A370BEM2"/>
<feature type="region of interest" description="Disordered" evidence="1">
    <location>
        <begin position="26"/>
        <end position="50"/>
    </location>
</feature>
<evidence type="ECO:0000256" key="2">
    <source>
        <dbReference type="SAM" id="SignalP"/>
    </source>
</evidence>
<feature type="signal peptide" evidence="2">
    <location>
        <begin position="1"/>
        <end position="16"/>
    </location>
</feature>
<name>A0A370BEM2_ASPNG</name>
<feature type="chain" id="PRO_5016604389" evidence="2">
    <location>
        <begin position="17"/>
        <end position="86"/>
    </location>
</feature>
<accession>A0A370BEM2</accession>
<organism evidence="3 4">
    <name type="scientific">Aspergillus niger ATCC 13496</name>
    <dbReference type="NCBI Taxonomy" id="1353008"/>
    <lineage>
        <taxon>Eukaryota</taxon>
        <taxon>Fungi</taxon>
        <taxon>Dikarya</taxon>
        <taxon>Ascomycota</taxon>
        <taxon>Pezizomycotina</taxon>
        <taxon>Eurotiomycetes</taxon>
        <taxon>Eurotiomycetidae</taxon>
        <taxon>Eurotiales</taxon>
        <taxon>Aspergillaceae</taxon>
        <taxon>Aspergillus</taxon>
        <taxon>Aspergillus subgen. Circumdati</taxon>
    </lineage>
</organism>
<sequence>MRSIILLGALIGLAMAAPSASIPTENGKREWLDGYGGGSGDRYGGGGGSDRYGQVKREWLDSYGGGSGDRYGGGGGSDRYGQVKRE</sequence>
<reference evidence="3 4" key="1">
    <citation type="submission" date="2018-07" db="EMBL/GenBank/DDBJ databases">
        <title>Section-level genome sequencing of Aspergillus section Nigri to investigate inter- and intra-species variation.</title>
        <authorList>
            <consortium name="DOE Joint Genome Institute"/>
            <person name="Vesth T.C."/>
            <person name="Nybo J.L."/>
            <person name="Theobald S."/>
            <person name="Frisvad J.C."/>
            <person name="Larsen T.O."/>
            <person name="Nielsen K.F."/>
            <person name="Hoof J.B."/>
            <person name="Brandl J."/>
            <person name="Salamov A."/>
            <person name="Riley R."/>
            <person name="Gladden J.M."/>
            <person name="Phatale P."/>
            <person name="Nielsen M.T."/>
            <person name="Lyhne E.K."/>
            <person name="Kogle M.E."/>
            <person name="Strasser K."/>
            <person name="McDonnell E."/>
            <person name="Barry K."/>
            <person name="Clum A."/>
            <person name="Chen C."/>
            <person name="Nolan M."/>
            <person name="Sandor L."/>
            <person name="Kuo A."/>
            <person name="Lipzen A."/>
            <person name="Hainaut M."/>
            <person name="Drula E."/>
            <person name="Tsang A."/>
            <person name="Magnuson J.K."/>
            <person name="Henrissat B."/>
            <person name="Wiebenga A."/>
            <person name="Simmons B.A."/>
            <person name="Makela M.R."/>
            <person name="De vries R.P."/>
            <person name="Grigoriev I.V."/>
            <person name="Mortensen U.H."/>
            <person name="Baker S.E."/>
            <person name="Andersen M.R."/>
        </authorList>
    </citation>
    <scope>NUCLEOTIDE SEQUENCE [LARGE SCALE GENOMIC DNA]</scope>
    <source>
        <strain evidence="3 4">ATCC 13496</strain>
    </source>
</reference>
<dbReference type="EMBL" id="KZ851992">
    <property type="protein sequence ID" value="RDH13984.1"/>
    <property type="molecule type" value="Genomic_DNA"/>
</dbReference>